<dbReference type="InterPro" id="IPR018368">
    <property type="entry name" value="ClpA/B_CS1"/>
</dbReference>
<dbReference type="CDD" id="cd00009">
    <property type="entry name" value="AAA"/>
    <property type="match status" value="1"/>
</dbReference>
<dbReference type="Pfam" id="PF10431">
    <property type="entry name" value="ClpB_D2-small"/>
    <property type="match status" value="1"/>
</dbReference>
<dbReference type="SMART" id="SM00382">
    <property type="entry name" value="AAA"/>
    <property type="match status" value="2"/>
</dbReference>
<dbReference type="Gene3D" id="3.40.50.300">
    <property type="entry name" value="P-loop containing nucleotide triphosphate hydrolases"/>
    <property type="match status" value="2"/>
</dbReference>
<name>A0ABZ2J834_9CHLR</name>
<dbReference type="GO" id="GO:0005524">
    <property type="term" value="F:ATP binding"/>
    <property type="evidence" value="ECO:0007669"/>
    <property type="project" value="UniProtKB-KW"/>
</dbReference>
<dbReference type="InterPro" id="IPR028299">
    <property type="entry name" value="ClpA/B_CS2"/>
</dbReference>
<dbReference type="InterPro" id="IPR003593">
    <property type="entry name" value="AAA+_ATPase"/>
</dbReference>
<evidence type="ECO:0000313" key="9">
    <source>
        <dbReference type="Proteomes" id="UP001375370"/>
    </source>
</evidence>
<evidence type="ECO:0000256" key="2">
    <source>
        <dbReference type="ARBA" id="ARBA00022741"/>
    </source>
</evidence>
<evidence type="ECO:0000256" key="6">
    <source>
        <dbReference type="RuleBase" id="RU004432"/>
    </source>
</evidence>
<evidence type="ECO:0000256" key="5">
    <source>
        <dbReference type="PROSITE-ProRule" id="PRU01251"/>
    </source>
</evidence>
<dbReference type="Pfam" id="PF07724">
    <property type="entry name" value="AAA_2"/>
    <property type="match status" value="1"/>
</dbReference>
<dbReference type="InterPro" id="IPR041546">
    <property type="entry name" value="ClpA/ClpB_AAA_lid"/>
</dbReference>
<dbReference type="SUPFAM" id="SSF52540">
    <property type="entry name" value="P-loop containing nucleoside triphosphate hydrolases"/>
    <property type="match status" value="2"/>
</dbReference>
<gene>
    <name evidence="8" type="ORF">V8247_02045</name>
</gene>
<keyword evidence="2 6" id="KW-0547">Nucleotide-binding</keyword>
<keyword evidence="8" id="KW-0645">Protease</keyword>
<evidence type="ECO:0000256" key="1">
    <source>
        <dbReference type="ARBA" id="ARBA00022737"/>
    </source>
</evidence>
<evidence type="ECO:0000256" key="4">
    <source>
        <dbReference type="ARBA" id="ARBA00023186"/>
    </source>
</evidence>
<dbReference type="InterPro" id="IPR036628">
    <property type="entry name" value="Clp_N_dom_sf"/>
</dbReference>
<keyword evidence="4 6" id="KW-0143">Chaperone</keyword>
<evidence type="ECO:0000313" key="8">
    <source>
        <dbReference type="EMBL" id="WWX25774.1"/>
    </source>
</evidence>
<dbReference type="Gene3D" id="1.10.8.60">
    <property type="match status" value="2"/>
</dbReference>
<dbReference type="PROSITE" id="PS00870">
    <property type="entry name" value="CLPAB_1"/>
    <property type="match status" value="1"/>
</dbReference>
<organism evidence="8 9">
    <name type="scientific">Candidatus Dehalogenimonas loeffleri</name>
    <dbReference type="NCBI Taxonomy" id="3127115"/>
    <lineage>
        <taxon>Bacteria</taxon>
        <taxon>Bacillati</taxon>
        <taxon>Chloroflexota</taxon>
        <taxon>Dehalococcoidia</taxon>
        <taxon>Dehalococcoidales</taxon>
        <taxon>Dehalococcoidaceae</taxon>
        <taxon>Dehalogenimonas</taxon>
    </lineage>
</organism>
<dbReference type="InterPro" id="IPR027417">
    <property type="entry name" value="P-loop_NTPase"/>
</dbReference>
<dbReference type="GO" id="GO:0008233">
    <property type="term" value="F:peptidase activity"/>
    <property type="evidence" value="ECO:0007669"/>
    <property type="project" value="UniProtKB-KW"/>
</dbReference>
<accession>A0ABZ2J834</accession>
<dbReference type="SMART" id="SM01086">
    <property type="entry name" value="ClpB_D2-small"/>
    <property type="match status" value="1"/>
</dbReference>
<protein>
    <submittedName>
        <fullName evidence="8">ATP-dependent Clp protease ATP-binding subunit</fullName>
    </submittedName>
</protein>
<evidence type="ECO:0000256" key="3">
    <source>
        <dbReference type="ARBA" id="ARBA00022840"/>
    </source>
</evidence>
<dbReference type="Pfam" id="PF02861">
    <property type="entry name" value="Clp_N"/>
    <property type="match status" value="1"/>
</dbReference>
<dbReference type="Gene3D" id="1.10.1780.10">
    <property type="entry name" value="Clp, N-terminal domain"/>
    <property type="match status" value="1"/>
</dbReference>
<dbReference type="PRINTS" id="PR00300">
    <property type="entry name" value="CLPPROTEASEA"/>
</dbReference>
<keyword evidence="8" id="KW-0378">Hydrolase</keyword>
<dbReference type="InterPro" id="IPR003959">
    <property type="entry name" value="ATPase_AAA_core"/>
</dbReference>
<dbReference type="Gene3D" id="4.10.860.10">
    <property type="entry name" value="UVR domain"/>
    <property type="match status" value="1"/>
</dbReference>
<dbReference type="Pfam" id="PF00004">
    <property type="entry name" value="AAA"/>
    <property type="match status" value="1"/>
</dbReference>
<dbReference type="PANTHER" id="PTHR11638">
    <property type="entry name" value="ATP-DEPENDENT CLP PROTEASE"/>
    <property type="match status" value="1"/>
</dbReference>
<dbReference type="PANTHER" id="PTHR11638:SF18">
    <property type="entry name" value="HEAT SHOCK PROTEIN 104"/>
    <property type="match status" value="1"/>
</dbReference>
<dbReference type="CDD" id="cd19499">
    <property type="entry name" value="RecA-like_ClpB_Hsp104-like"/>
    <property type="match status" value="1"/>
</dbReference>
<dbReference type="Pfam" id="PF17871">
    <property type="entry name" value="AAA_lid_9"/>
    <property type="match status" value="1"/>
</dbReference>
<evidence type="ECO:0000259" key="7">
    <source>
        <dbReference type="PROSITE" id="PS51903"/>
    </source>
</evidence>
<keyword evidence="3 6" id="KW-0067">ATP-binding</keyword>
<dbReference type="InterPro" id="IPR050130">
    <property type="entry name" value="ClpA_ClpB"/>
</dbReference>
<dbReference type="InterPro" id="IPR001270">
    <property type="entry name" value="ClpA/B"/>
</dbReference>
<feature type="domain" description="Clp R" evidence="7">
    <location>
        <begin position="5"/>
        <end position="147"/>
    </location>
</feature>
<dbReference type="PROSITE" id="PS00871">
    <property type="entry name" value="CLPAB_2"/>
    <property type="match status" value="1"/>
</dbReference>
<dbReference type="RefSeq" id="WP_338738279.1">
    <property type="nucleotide sequence ID" value="NZ_CP146612.1"/>
</dbReference>
<dbReference type="PROSITE" id="PS51903">
    <property type="entry name" value="CLP_R"/>
    <property type="match status" value="1"/>
</dbReference>
<dbReference type="EMBL" id="CP146612">
    <property type="protein sequence ID" value="WWX25774.1"/>
    <property type="molecule type" value="Genomic_DNA"/>
</dbReference>
<dbReference type="InterPro" id="IPR019489">
    <property type="entry name" value="Clp_ATPase_C"/>
</dbReference>
<dbReference type="InterPro" id="IPR004176">
    <property type="entry name" value="Clp_R_N"/>
</dbReference>
<sequence length="841" mass="93448">MASRFDKFSERARRVLTYAQEEAQNLNHNYIGTEHILLGMVREEDGVAARVLTGMDVNLAKLRSAVEFVIGRGEKPSSGETGLTSRAKKVIELAIDEARTLNHNYIGTEHLLLGLLREGEGVAAGVLDSFGITIEKARAEITRVLSQGAINRGAPLKAGKAQGKTPNLDAVSLDLTAAARAGKLDPVVGRQKEIDRVIQILSRRTKNNPALIGEPGVGKTAIVEGLAHRIIAADVPETLENKRLVSMDIASLVAGTKYRGEFEERLKKILEELRSVGNIVVFIDEFHTMVGAGAAEGAVDAANIMKPSLARGEIQIIGATTLDDYRKHVERDAALERRFQPVLVEEPSLEDTIEILRGIRSRYEEHHRLDITDDALEAAANMASRYISDRFMPDKAIDIIDEASSRVRIRHRTKPMPLKDLKKAEDSYRRDKEAALATQQYDFAAELREREYQIAEKRRKMEEEWQQEQGQEKPRVTKEDIADVVSMWTGVPLLQLTGDETERLLHMEEVLHERIIGQDEAIVTIAKAVRRARAGLKDPRRPIGNFVFLGPTGVGKTELARALAKFMFGSEDSMVRIDMSEFMEKFAVSRLVGAPPGYVGYDEGGQLTEAVRRKGYCLILLDEIEKAHTDVFNILLQIFDDGHLTDAKGRRVDFRNSIIIMTSNIGADLIRKGSGAIGFSTTSDETKAVEVNYEKMKDKLLSEVKKSFRPEFLNRIDSTVVFHSLTRDQIRQIVDLQLMSVTTQLKEKNIGIEITEAAKDVLGRKGYDEVYGARPLRRVIQSLMEDKLSEDLLRGDYGPGDTVVVDAAGEGEELAFTIRHAPPAVEAPEEYPALVGGNEGE</sequence>
<comment type="similarity">
    <text evidence="6">Belongs to the ClpA/ClpB family.</text>
</comment>
<dbReference type="SUPFAM" id="SSF81923">
    <property type="entry name" value="Double Clp-N motif"/>
    <property type="match status" value="1"/>
</dbReference>
<keyword evidence="9" id="KW-1185">Reference proteome</keyword>
<reference evidence="8 9" key="1">
    <citation type="submission" date="2024-03" db="EMBL/GenBank/DDBJ databases">
        <title>A Dehalogenimonas Isolated from Estuarine Sediments Dihaloeliminates Chlorinated Alkanes.</title>
        <authorList>
            <person name="Yang Y."/>
            <person name="Wang H."/>
        </authorList>
    </citation>
    <scope>NUCLEOTIDE SEQUENCE [LARGE SCALE GENOMIC DNA]</scope>
    <source>
        <strain evidence="8 9">W</strain>
    </source>
</reference>
<dbReference type="GO" id="GO:0006508">
    <property type="term" value="P:proteolysis"/>
    <property type="evidence" value="ECO:0007669"/>
    <property type="project" value="UniProtKB-KW"/>
</dbReference>
<proteinExistence type="inferred from homology"/>
<keyword evidence="1 5" id="KW-0677">Repeat</keyword>
<dbReference type="Proteomes" id="UP001375370">
    <property type="component" value="Chromosome"/>
</dbReference>